<dbReference type="AlphaFoldDB" id="A0AAN7YEI5"/>
<evidence type="ECO:0000313" key="2">
    <source>
        <dbReference type="EMBL" id="KAK5083185.1"/>
    </source>
</evidence>
<accession>A0AAN7YEI5</accession>
<dbReference type="PANTHER" id="PTHR37451">
    <property type="entry name" value="MARVEL DOMAIN"/>
    <property type="match status" value="1"/>
</dbReference>
<reference evidence="2 3" key="1">
    <citation type="submission" date="2023-08" db="EMBL/GenBank/DDBJ databases">
        <title>Black Yeasts Isolated from many extreme environments.</title>
        <authorList>
            <person name="Coleine C."/>
            <person name="Stajich J.E."/>
            <person name="Selbmann L."/>
        </authorList>
    </citation>
    <scope>NUCLEOTIDE SEQUENCE [LARGE SCALE GENOMIC DNA]</scope>
    <source>
        <strain evidence="2 3">CCFEE 5910</strain>
    </source>
</reference>
<organism evidence="2 3">
    <name type="scientific">Lithohypha guttulata</name>
    <dbReference type="NCBI Taxonomy" id="1690604"/>
    <lineage>
        <taxon>Eukaryota</taxon>
        <taxon>Fungi</taxon>
        <taxon>Dikarya</taxon>
        <taxon>Ascomycota</taxon>
        <taxon>Pezizomycotina</taxon>
        <taxon>Eurotiomycetes</taxon>
        <taxon>Chaetothyriomycetidae</taxon>
        <taxon>Chaetothyriales</taxon>
        <taxon>Trichomeriaceae</taxon>
        <taxon>Lithohypha</taxon>
    </lineage>
</organism>
<feature type="transmembrane region" description="Helical" evidence="1">
    <location>
        <begin position="134"/>
        <end position="152"/>
    </location>
</feature>
<feature type="transmembrane region" description="Helical" evidence="1">
    <location>
        <begin position="14"/>
        <end position="34"/>
    </location>
</feature>
<dbReference type="EMBL" id="JAVRRJ010000007">
    <property type="protein sequence ID" value="KAK5083185.1"/>
    <property type="molecule type" value="Genomic_DNA"/>
</dbReference>
<evidence type="ECO:0000313" key="3">
    <source>
        <dbReference type="Proteomes" id="UP001309876"/>
    </source>
</evidence>
<dbReference type="PANTHER" id="PTHR37451:SF3">
    <property type="entry name" value="MARVEL DOMAIN-CONTAINING PROTEIN"/>
    <property type="match status" value="1"/>
</dbReference>
<comment type="caution">
    <text evidence="2">The sequence shown here is derived from an EMBL/GenBank/DDBJ whole genome shotgun (WGS) entry which is preliminary data.</text>
</comment>
<feature type="transmembrane region" description="Helical" evidence="1">
    <location>
        <begin position="80"/>
        <end position="102"/>
    </location>
</feature>
<dbReference type="Proteomes" id="UP001309876">
    <property type="component" value="Unassembled WGS sequence"/>
</dbReference>
<sequence>MRIEQDRLGQIKNYIYITSAALLFLTWCLSLAALTQGGGVDGRLAWTFGLCFLTIPMVIYQSLTPIWSRTARFSHPYAHCVVDGLLCIFWFSAWASLASYVISGKGRGGDSTKSGCDNFAHGSASKCRISEADIVFSVLMMCCFIVTSYFNFKLLMEYRRTGLAPRTGQIQKNNISYPQSVGDGYKEDEEAFDSRLDVAHDERDTGYSFEAARVHGGGISNTSYGQYETVPGGDDGYRRPLSFGGPLGSNRI</sequence>
<keyword evidence="1" id="KW-0472">Membrane</keyword>
<proteinExistence type="predicted"/>
<keyword evidence="1" id="KW-1133">Transmembrane helix</keyword>
<gene>
    <name evidence="2" type="ORF">LTR05_007069</name>
</gene>
<keyword evidence="3" id="KW-1185">Reference proteome</keyword>
<name>A0AAN7YEI5_9EURO</name>
<evidence type="ECO:0000256" key="1">
    <source>
        <dbReference type="SAM" id="Phobius"/>
    </source>
</evidence>
<feature type="transmembrane region" description="Helical" evidence="1">
    <location>
        <begin position="46"/>
        <end position="68"/>
    </location>
</feature>
<protein>
    <recommendedName>
        <fullName evidence="4">MARVEL domain-containing protein</fullName>
    </recommendedName>
</protein>
<evidence type="ECO:0008006" key="4">
    <source>
        <dbReference type="Google" id="ProtNLM"/>
    </source>
</evidence>
<keyword evidence="1" id="KW-0812">Transmembrane</keyword>
<dbReference type="GO" id="GO:0016020">
    <property type="term" value="C:membrane"/>
    <property type="evidence" value="ECO:0007669"/>
    <property type="project" value="UniProtKB-SubCell"/>
</dbReference>